<dbReference type="Pfam" id="PF04565">
    <property type="entry name" value="RNA_pol_Rpb2_3"/>
    <property type="match status" value="1"/>
</dbReference>
<evidence type="ECO:0000256" key="1">
    <source>
        <dbReference type="ARBA" id="ARBA00004026"/>
    </source>
</evidence>
<dbReference type="Pfam" id="PF04561">
    <property type="entry name" value="RNA_pol_Rpb2_2"/>
    <property type="match status" value="1"/>
</dbReference>
<evidence type="ECO:0000256" key="2">
    <source>
        <dbReference type="ARBA" id="ARBA00006835"/>
    </source>
</evidence>
<evidence type="ECO:0000256" key="6">
    <source>
        <dbReference type="ARBA" id="ARBA00023163"/>
    </source>
</evidence>
<dbReference type="CDD" id="cd00653">
    <property type="entry name" value="RNA_pol_B_RPB2"/>
    <property type="match status" value="1"/>
</dbReference>
<keyword evidence="15" id="KW-0150">Chloroplast</keyword>
<dbReference type="InterPro" id="IPR042107">
    <property type="entry name" value="DNA-dir_RNA_pol_bsu_ext_1_sf"/>
</dbReference>
<evidence type="ECO:0000256" key="5">
    <source>
        <dbReference type="ARBA" id="ARBA00022695"/>
    </source>
</evidence>
<evidence type="ECO:0000256" key="10">
    <source>
        <dbReference type="RuleBase" id="RU363031"/>
    </source>
</evidence>
<gene>
    <name evidence="8 15" type="primary">rpoB</name>
</gene>
<keyword evidence="3 8" id="KW-0240">DNA-directed RNA polymerase</keyword>
<evidence type="ECO:0000259" key="13">
    <source>
        <dbReference type="Pfam" id="PF04561"/>
    </source>
</evidence>
<dbReference type="Gene3D" id="3.90.1800.10">
    <property type="entry name" value="RNA polymerase alpha subunit dimerisation domain"/>
    <property type="match status" value="1"/>
</dbReference>
<evidence type="ECO:0000256" key="9">
    <source>
        <dbReference type="RuleBase" id="RU000434"/>
    </source>
</evidence>
<dbReference type="SUPFAM" id="SSF64484">
    <property type="entry name" value="beta and beta-prime subunits of DNA dependent RNA-polymerase"/>
    <property type="match status" value="1"/>
</dbReference>
<accession>A0A191T4T5</accession>
<dbReference type="Pfam" id="PF00562">
    <property type="entry name" value="RNA_pol_Rpb2_6"/>
    <property type="match status" value="1"/>
</dbReference>
<comment type="subcellular location">
    <subcellularLocation>
        <location evidence="8">Plastid</location>
        <location evidence="8">Chloroplast</location>
    </subcellularLocation>
</comment>
<dbReference type="AlphaFoldDB" id="A0A191T4T5"/>
<dbReference type="InterPro" id="IPR010243">
    <property type="entry name" value="RNA_pol_bsu_bac"/>
</dbReference>
<evidence type="ECO:0000259" key="11">
    <source>
        <dbReference type="Pfam" id="PF00562"/>
    </source>
</evidence>
<feature type="domain" description="RNA polymerase Rpb2" evidence="13">
    <location>
        <begin position="252"/>
        <end position="345"/>
    </location>
</feature>
<comment type="similarity">
    <text evidence="2 8 9">Belongs to the RNA polymerase beta chain family.</text>
</comment>
<dbReference type="GO" id="GO:0000428">
    <property type="term" value="C:DNA-directed RNA polymerase complex"/>
    <property type="evidence" value="ECO:0007669"/>
    <property type="project" value="UniProtKB-KW"/>
</dbReference>
<dbReference type="InterPro" id="IPR037033">
    <property type="entry name" value="DNA-dir_RNAP_su2_hyb_sf"/>
</dbReference>
<evidence type="ECO:0000259" key="14">
    <source>
        <dbReference type="Pfam" id="PF04565"/>
    </source>
</evidence>
<dbReference type="InterPro" id="IPR037034">
    <property type="entry name" value="RNA_pol_Rpb2_2_sf"/>
</dbReference>
<dbReference type="InterPro" id="IPR007642">
    <property type="entry name" value="RNA_pol_Rpb2_2"/>
</dbReference>
<dbReference type="GO" id="GO:0003899">
    <property type="term" value="F:DNA-directed RNA polymerase activity"/>
    <property type="evidence" value="ECO:0007669"/>
    <property type="project" value="UniProtKB-UniRule"/>
</dbReference>
<dbReference type="PROSITE" id="PS01166">
    <property type="entry name" value="RNA_POL_BETA"/>
    <property type="match status" value="1"/>
</dbReference>
<keyword evidence="5 8" id="KW-0548">Nucleotidyltransferase</keyword>
<organism evidence="15">
    <name type="scientific">Entransia fimbriata</name>
    <dbReference type="NCBI Taxonomy" id="130991"/>
    <lineage>
        <taxon>Eukaryota</taxon>
        <taxon>Viridiplantae</taxon>
        <taxon>Streptophyta</taxon>
        <taxon>Klebsormidiophyceae</taxon>
        <taxon>Entransiales</taxon>
        <taxon>Entransiaceae</taxon>
        <taxon>Entransia</taxon>
    </lineage>
</organism>
<dbReference type="InterPro" id="IPR015712">
    <property type="entry name" value="DNA-dir_RNA_pol_su2"/>
</dbReference>
<evidence type="ECO:0000256" key="4">
    <source>
        <dbReference type="ARBA" id="ARBA00022679"/>
    </source>
</evidence>
<dbReference type="PANTHER" id="PTHR20856">
    <property type="entry name" value="DNA-DIRECTED RNA POLYMERASE I SUBUNIT 2"/>
    <property type="match status" value="1"/>
</dbReference>
<feature type="domain" description="RNA polymerase Rpb2" evidence="12">
    <location>
        <begin position="1005"/>
        <end position="1075"/>
    </location>
</feature>
<comment type="subunit">
    <text evidence="8 10">In plastids the minimal PEP RNA polymerase catalytic core is composed of four subunits: alpha, beta, beta', and beta''. When a (nuclear-encoded) sigma factor is associated with the core the holoenzyme is formed, which can initiate transcription.</text>
</comment>
<sequence length="1080" mass="124087">MNYFHYNTSYFQLPSFIVNQIQSFRNFLIKGVKEELYRFPIIENSRKKLTLHFITHETILKMPKHNEHNMIYKGMTYSTKLYVPIILTYKNLKKIKRRRILLGKIPLITSHATFIINGIPRVLVNQIVRSPGIYYRLGDLTEEKICFFRIKYYCEFIPLTGLGTGLKLQIDTKKRIWLQLGMMKDPKINIITLLSFLELKLYTINQILQKNSDFFKLFYRFIAMGKIFFTAEDNTLTTLYEAACLMPNTQIKIYEENIKNENPEVVSWYKRKKINFLYTNLFKKNCYLGKIGRANINRKLKLSIPMNEVFLLPQDFLVALNYLINLTVGIGDLDDIDHLKNRRIRSVGEILQYHLRLGLGKLAELARDNMRKGFKLQKIFSTRPLATTWKDLFGSHPLSQFMDQINALSEITHKRRISCLGPGGLNRDTAHFDVRDIHSSYYGRLCPIETPEGPNTGLISSLANLAQINGHGFLETPFYKKKYFFRDDKPFFLGADKEEELKVSAGDLINIFKQTNLQRKKPIRYQQDFFTTEWNQVDLVGIFPMQYFSIAASLIPFLEHDDANRTLMGSNMQRQAIPLMKPEKPIVGTGLERQVALDSGTIIRARDKGQILYVDCKTIQIKHANLGILEYNLNTYKRSNQDTCIHHNAIVTPGEIINKGQILADNSSTVKGELALGKNILVAYMPWEGYNFEDAILISERLIYDQVYTSIHIEKYETIAYNTYLGPEIITNIIPHLPDHLLKHLDKNGVVKKGVWVQTEEVLVGKLTPCEFGENPSAAERLLMAIYGEDLLTKKETCLKVSPGSQGRIIDTHWLEKEDLELEKNLGVSVYILQKRTIQVGDKVAGRHGNKGIVSKILPREDMPHLQNGTPIDMVLSPLGVPSRMNVGQIFECLLGLAGSFLNTNYRFMAFDERYESEASRKFVFSQLLNAQAKNNNQWIYENDFPGKSKLWDGRTGERFQQAVTVGKAYILKLIHQVEDKIHARATGPYSIVTQQPLRGRSKRGGQRLGEMEVWALEGFGAAYTLQELLTLKSDDIEGRHALTYAIITNRILPQPNTPEAFKVLLWELRALLVDSFLGF</sequence>
<dbReference type="InterPro" id="IPR014724">
    <property type="entry name" value="RNA_pol_RPB2_OB-fold"/>
</dbReference>
<dbReference type="InterPro" id="IPR007645">
    <property type="entry name" value="RNA_pol_Rpb2_3"/>
</dbReference>
<feature type="domain" description="RNA polymerase Rpb2" evidence="14">
    <location>
        <begin position="400"/>
        <end position="468"/>
    </location>
</feature>
<dbReference type="Gene3D" id="2.40.50.100">
    <property type="match status" value="1"/>
</dbReference>
<dbReference type="GO" id="GO:0009507">
    <property type="term" value="C:chloroplast"/>
    <property type="evidence" value="ECO:0007669"/>
    <property type="project" value="UniProtKB-SubCell"/>
</dbReference>
<dbReference type="EC" id="2.7.7.6" evidence="8"/>
<evidence type="ECO:0000256" key="3">
    <source>
        <dbReference type="ARBA" id="ARBA00022478"/>
    </source>
</evidence>
<geneLocation type="chloroplast" evidence="15"/>
<dbReference type="HAMAP" id="MF_01321">
    <property type="entry name" value="RNApol_bact_RpoB"/>
    <property type="match status" value="1"/>
</dbReference>
<name>A0A191T4T5_9VIRI</name>
<proteinExistence type="inferred from homology"/>
<dbReference type="GO" id="GO:0003677">
    <property type="term" value="F:DNA binding"/>
    <property type="evidence" value="ECO:0007669"/>
    <property type="project" value="UniProtKB-UniRule"/>
</dbReference>
<dbReference type="RefSeq" id="YP_009256655.1">
    <property type="nucleotide sequence ID" value="NC_030313.1"/>
</dbReference>
<protein>
    <recommendedName>
        <fullName evidence="8">DNA-directed RNA polymerase subunit beta</fullName>
        <ecNumber evidence="8">2.7.7.6</ecNumber>
    </recommendedName>
    <alternativeName>
        <fullName evidence="8">PEP</fullName>
    </alternativeName>
    <alternativeName>
        <fullName evidence="8">Plastid-encoded RNA polymerase subunit beta</fullName>
        <shortName evidence="8">RNA polymerase subunit beta</shortName>
    </alternativeName>
</protein>
<dbReference type="InterPro" id="IPR007121">
    <property type="entry name" value="RNA_pol_bsu_CS"/>
</dbReference>
<dbReference type="GO" id="GO:0006351">
    <property type="term" value="P:DNA-templated transcription"/>
    <property type="evidence" value="ECO:0007669"/>
    <property type="project" value="UniProtKB-UniRule"/>
</dbReference>
<reference evidence="15" key="1">
    <citation type="journal article" date="2016" name="Front. Plant Sci.">
        <title>Comparative Chloroplast Genome Analyses of Streptophyte Green Algae Uncover Major Structural Alterations in the Klebsormidiophyceae, Coleochaetophyceae and Zygnematophyceae.</title>
        <authorList>
            <person name="Lemieux C."/>
            <person name="Otis C."/>
            <person name="Turmel M."/>
        </authorList>
    </citation>
    <scope>NUCLEOTIDE SEQUENCE</scope>
</reference>
<dbReference type="NCBIfam" id="NF001616">
    <property type="entry name" value="PRK00405.1"/>
    <property type="match status" value="1"/>
</dbReference>
<evidence type="ECO:0000256" key="7">
    <source>
        <dbReference type="ARBA" id="ARBA00048552"/>
    </source>
</evidence>
<dbReference type="InterPro" id="IPR007120">
    <property type="entry name" value="DNA-dir_RNAP_su2_dom"/>
</dbReference>
<dbReference type="Gene3D" id="2.40.270.10">
    <property type="entry name" value="DNA-directed RNA polymerase, subunit 2, domain 6"/>
    <property type="match status" value="1"/>
</dbReference>
<comment type="catalytic activity">
    <reaction evidence="7 8 10">
        <text>RNA(n) + a ribonucleoside 5'-triphosphate = RNA(n+1) + diphosphate</text>
        <dbReference type="Rhea" id="RHEA:21248"/>
        <dbReference type="Rhea" id="RHEA-COMP:14527"/>
        <dbReference type="Rhea" id="RHEA-COMP:17342"/>
        <dbReference type="ChEBI" id="CHEBI:33019"/>
        <dbReference type="ChEBI" id="CHEBI:61557"/>
        <dbReference type="ChEBI" id="CHEBI:140395"/>
        <dbReference type="EC" id="2.7.7.6"/>
    </reaction>
</comment>
<keyword evidence="4 8" id="KW-0808">Transferase</keyword>
<dbReference type="Pfam" id="PF04560">
    <property type="entry name" value="RNA_pol_Rpb2_7"/>
    <property type="match status" value="1"/>
</dbReference>
<dbReference type="EMBL" id="KU646490">
    <property type="protein sequence ID" value="ANI25406.1"/>
    <property type="molecule type" value="Genomic_DNA"/>
</dbReference>
<keyword evidence="15" id="KW-0934">Plastid</keyword>
<dbReference type="Gene3D" id="3.90.1100.10">
    <property type="match status" value="1"/>
</dbReference>
<evidence type="ECO:0000313" key="15">
    <source>
        <dbReference type="EMBL" id="ANI25406.1"/>
    </source>
</evidence>
<dbReference type="Gene3D" id="3.90.1110.10">
    <property type="entry name" value="RNA polymerase Rpb2, domain 2"/>
    <property type="match status" value="1"/>
</dbReference>
<dbReference type="GeneID" id="27986505"/>
<dbReference type="Gene3D" id="2.30.150.10">
    <property type="entry name" value="DNA-directed RNA polymerase, beta subunit, external 1 domain"/>
    <property type="match status" value="1"/>
</dbReference>
<evidence type="ECO:0000256" key="8">
    <source>
        <dbReference type="HAMAP-Rule" id="MF_01321"/>
    </source>
</evidence>
<keyword evidence="6 8" id="KW-0804">Transcription</keyword>
<dbReference type="InterPro" id="IPR007641">
    <property type="entry name" value="RNA_pol_Rpb2_7"/>
</dbReference>
<dbReference type="Gene3D" id="2.40.50.150">
    <property type="match status" value="1"/>
</dbReference>
<feature type="domain" description="DNA-directed RNA polymerase subunit 2 hybrid-binding" evidence="11">
    <location>
        <begin position="610"/>
        <end position="1003"/>
    </location>
</feature>
<comment type="function">
    <text evidence="1 8 10">DNA-dependent RNA polymerase catalyzes the transcription of DNA into RNA using the four ribonucleoside triphosphates as substrates.</text>
</comment>
<dbReference type="GO" id="GO:0032549">
    <property type="term" value="F:ribonucleoside binding"/>
    <property type="evidence" value="ECO:0007669"/>
    <property type="project" value="InterPro"/>
</dbReference>
<evidence type="ECO:0000259" key="12">
    <source>
        <dbReference type="Pfam" id="PF04560"/>
    </source>
</evidence>